<protein>
    <submittedName>
        <fullName evidence="2">Uncharacterized protein</fullName>
    </submittedName>
</protein>
<name>A0ABQ8S222_PERAM</name>
<dbReference type="Proteomes" id="UP001148838">
    <property type="component" value="Unassembled WGS sequence"/>
</dbReference>
<feature type="region of interest" description="Disordered" evidence="1">
    <location>
        <begin position="91"/>
        <end position="112"/>
    </location>
</feature>
<comment type="caution">
    <text evidence="2">The sequence shown here is derived from an EMBL/GenBank/DDBJ whole genome shotgun (WGS) entry which is preliminary data.</text>
</comment>
<gene>
    <name evidence="2" type="ORF">ANN_23963</name>
</gene>
<reference evidence="2 3" key="1">
    <citation type="journal article" date="2022" name="Allergy">
        <title>Genome assembly and annotation of Periplaneta americana reveal a comprehensive cockroach allergen profile.</title>
        <authorList>
            <person name="Wang L."/>
            <person name="Xiong Q."/>
            <person name="Saelim N."/>
            <person name="Wang L."/>
            <person name="Nong W."/>
            <person name="Wan A.T."/>
            <person name="Shi M."/>
            <person name="Liu X."/>
            <person name="Cao Q."/>
            <person name="Hui J.H.L."/>
            <person name="Sookrung N."/>
            <person name="Leung T.F."/>
            <person name="Tungtrongchitr A."/>
            <person name="Tsui S.K.W."/>
        </authorList>
    </citation>
    <scope>NUCLEOTIDE SEQUENCE [LARGE SCALE GENOMIC DNA]</scope>
    <source>
        <strain evidence="2">PWHHKU_190912</strain>
    </source>
</reference>
<sequence>MVVAGYCSKGQLKIKRVASTAKVNTVYFQKKMLRPVYVQDIPRVYGRDPSKVYIHMVKASNHTAESSLLFYRQMETETGMNMIPFCGFGLPKRDLSSRRPKTTEASGKSVEK</sequence>
<organism evidence="2 3">
    <name type="scientific">Periplaneta americana</name>
    <name type="common">American cockroach</name>
    <name type="synonym">Blatta americana</name>
    <dbReference type="NCBI Taxonomy" id="6978"/>
    <lineage>
        <taxon>Eukaryota</taxon>
        <taxon>Metazoa</taxon>
        <taxon>Ecdysozoa</taxon>
        <taxon>Arthropoda</taxon>
        <taxon>Hexapoda</taxon>
        <taxon>Insecta</taxon>
        <taxon>Pterygota</taxon>
        <taxon>Neoptera</taxon>
        <taxon>Polyneoptera</taxon>
        <taxon>Dictyoptera</taxon>
        <taxon>Blattodea</taxon>
        <taxon>Blattoidea</taxon>
        <taxon>Blattidae</taxon>
        <taxon>Blattinae</taxon>
        <taxon>Periplaneta</taxon>
    </lineage>
</organism>
<proteinExistence type="predicted"/>
<evidence type="ECO:0000313" key="2">
    <source>
        <dbReference type="EMBL" id="KAJ4427951.1"/>
    </source>
</evidence>
<dbReference type="EMBL" id="JAJSOF020000037">
    <property type="protein sequence ID" value="KAJ4427951.1"/>
    <property type="molecule type" value="Genomic_DNA"/>
</dbReference>
<keyword evidence="3" id="KW-1185">Reference proteome</keyword>
<evidence type="ECO:0000313" key="3">
    <source>
        <dbReference type="Proteomes" id="UP001148838"/>
    </source>
</evidence>
<evidence type="ECO:0000256" key="1">
    <source>
        <dbReference type="SAM" id="MobiDB-lite"/>
    </source>
</evidence>
<accession>A0ABQ8S222</accession>